<gene>
    <name evidence="1" type="ORF">H6P81_011808</name>
</gene>
<organism evidence="1 2">
    <name type="scientific">Aristolochia fimbriata</name>
    <name type="common">White veined hardy Dutchman's pipe vine</name>
    <dbReference type="NCBI Taxonomy" id="158543"/>
    <lineage>
        <taxon>Eukaryota</taxon>
        <taxon>Viridiplantae</taxon>
        <taxon>Streptophyta</taxon>
        <taxon>Embryophyta</taxon>
        <taxon>Tracheophyta</taxon>
        <taxon>Spermatophyta</taxon>
        <taxon>Magnoliopsida</taxon>
        <taxon>Magnoliidae</taxon>
        <taxon>Piperales</taxon>
        <taxon>Aristolochiaceae</taxon>
        <taxon>Aristolochia</taxon>
    </lineage>
</organism>
<proteinExistence type="predicted"/>
<dbReference type="Proteomes" id="UP000825729">
    <property type="component" value="Unassembled WGS sequence"/>
</dbReference>
<dbReference type="AlphaFoldDB" id="A0AAV7EA01"/>
<evidence type="ECO:0000313" key="1">
    <source>
        <dbReference type="EMBL" id="KAG9445680.1"/>
    </source>
</evidence>
<evidence type="ECO:0008006" key="3">
    <source>
        <dbReference type="Google" id="ProtNLM"/>
    </source>
</evidence>
<keyword evidence="2" id="KW-1185">Reference proteome</keyword>
<reference evidence="1 2" key="1">
    <citation type="submission" date="2021-07" db="EMBL/GenBank/DDBJ databases">
        <title>The Aristolochia fimbriata genome: insights into angiosperm evolution, floral development and chemical biosynthesis.</title>
        <authorList>
            <person name="Jiao Y."/>
        </authorList>
    </citation>
    <scope>NUCLEOTIDE SEQUENCE [LARGE SCALE GENOMIC DNA]</scope>
    <source>
        <strain evidence="1">IBCAS-2021</strain>
        <tissue evidence="1">Leaf</tissue>
    </source>
</reference>
<evidence type="ECO:0000313" key="2">
    <source>
        <dbReference type="Proteomes" id="UP000825729"/>
    </source>
</evidence>
<protein>
    <recommendedName>
        <fullName evidence="3">Secreted protein</fullName>
    </recommendedName>
</protein>
<name>A0AAV7EA01_ARIFI</name>
<comment type="caution">
    <text evidence="1">The sequence shown here is derived from an EMBL/GenBank/DDBJ whole genome shotgun (WGS) entry which is preliminary data.</text>
</comment>
<accession>A0AAV7EA01</accession>
<sequence length="126" mass="13871">MDSLGSPRATGNRTRSLGNRCLCGVVAIFWLVRVTPADPSSVFHSFLPVAVERCHSRLWRWSGAVPDCGGGAVPFQIVAVERCRSRLWRWSGAVPDCGGGAVPFQIVAVERCRSRLWRWSGAVPDY</sequence>
<dbReference type="EMBL" id="JAINDJ010000005">
    <property type="protein sequence ID" value="KAG9445680.1"/>
    <property type="molecule type" value="Genomic_DNA"/>
</dbReference>